<evidence type="ECO:0000313" key="1">
    <source>
        <dbReference type="EMBL" id="ATY65514.1"/>
    </source>
</evidence>
<dbReference type="AlphaFoldDB" id="A0A2H4SQY1"/>
<proteinExistence type="predicted"/>
<accession>A0A2H4SQY1</accession>
<reference evidence="1 2" key="1">
    <citation type="journal article" date="2017" name="BMC Genomics">
        <title>Chromosome level assembly and secondary metabolite potential of the parasitic fungus Cordyceps militaris.</title>
        <authorList>
            <person name="Kramer G.J."/>
            <person name="Nodwell J.R."/>
        </authorList>
    </citation>
    <scope>NUCLEOTIDE SEQUENCE [LARGE SCALE GENOMIC DNA]</scope>
    <source>
        <strain evidence="1 2">ATCC 34164</strain>
    </source>
</reference>
<dbReference type="EMBL" id="CP023326">
    <property type="protein sequence ID" value="ATY65514.1"/>
    <property type="molecule type" value="Genomic_DNA"/>
</dbReference>
<protein>
    <submittedName>
        <fullName evidence="1">Uncharacterized protein</fullName>
    </submittedName>
</protein>
<dbReference type="VEuPathDB" id="FungiDB:CCM_08611"/>
<evidence type="ECO:0000313" key="2">
    <source>
        <dbReference type="Proteomes" id="UP000323067"/>
    </source>
</evidence>
<dbReference type="Proteomes" id="UP000323067">
    <property type="component" value="Chromosome iii"/>
</dbReference>
<dbReference type="VEuPathDB" id="FungiDB:A9K55_001947"/>
<organism evidence="1 2">
    <name type="scientific">Cordyceps militaris</name>
    <name type="common">Caterpillar fungus</name>
    <name type="synonym">Clavaria militaris</name>
    <dbReference type="NCBI Taxonomy" id="73501"/>
    <lineage>
        <taxon>Eukaryota</taxon>
        <taxon>Fungi</taxon>
        <taxon>Dikarya</taxon>
        <taxon>Ascomycota</taxon>
        <taxon>Pezizomycotina</taxon>
        <taxon>Sordariomycetes</taxon>
        <taxon>Hypocreomycetidae</taxon>
        <taxon>Hypocreales</taxon>
        <taxon>Cordycipitaceae</taxon>
        <taxon>Cordyceps</taxon>
    </lineage>
</organism>
<gene>
    <name evidence="1" type="ORF">A9K55_001947</name>
</gene>
<name>A0A2H4SQY1_CORMI</name>
<sequence length="147" mass="16956">MPTRNPTHFYKININMHHFPEYRESFQLIVSSHKESVSIALKGSDGSVPDRVYVLSKGGSLDFQDHKLQYKRDENIGAYIHFLDDVRVKIQKMVETIPCPRDADPQCWCAEILHALNEDKLVKIKFLNGPKPAPDTWCGHLIRLRCP</sequence>